<dbReference type="NCBIfam" id="TIGR01730">
    <property type="entry name" value="RND_mfp"/>
    <property type="match status" value="1"/>
</dbReference>
<comment type="similarity">
    <text evidence="1">Belongs to the membrane fusion protein (MFP) (TC 8.A.1) family.</text>
</comment>
<dbReference type="PANTHER" id="PTHR30469:SF18">
    <property type="entry name" value="RESISTANCE-NODULATION-CELL DIVISION (RND) EFFLUX MEMBRANE FUSION PROTEIN-RELATED"/>
    <property type="match status" value="1"/>
</dbReference>
<evidence type="ECO:0000256" key="3">
    <source>
        <dbReference type="SAM" id="SignalP"/>
    </source>
</evidence>
<dbReference type="GO" id="GO:1990281">
    <property type="term" value="C:efflux pump complex"/>
    <property type="evidence" value="ECO:0007669"/>
    <property type="project" value="TreeGrafter"/>
</dbReference>
<feature type="chain" id="PRO_5007448297" description="CusB-like beta-barrel domain-containing protein" evidence="3">
    <location>
        <begin position="17"/>
        <end position="376"/>
    </location>
</feature>
<dbReference type="OrthoDB" id="5730196at2"/>
<keyword evidence="3" id="KW-0732">Signal</keyword>
<feature type="domain" description="CusB-like beta-barrel" evidence="4">
    <location>
        <begin position="212"/>
        <end position="278"/>
    </location>
</feature>
<evidence type="ECO:0000256" key="1">
    <source>
        <dbReference type="ARBA" id="ARBA00009477"/>
    </source>
</evidence>
<reference evidence="5 6" key="1">
    <citation type="submission" date="2015-06" db="EMBL/GenBank/DDBJ databases">
        <title>A Comprehensive Approach to Explore the Metabolic and Phylogenetic Diversity of Bacterial Steroid Degradation in the Environment: Testosterone as an Example.</title>
        <authorList>
            <person name="Yang F.-C."/>
            <person name="Chen Y.-L."/>
            <person name="Yu C.-P."/>
            <person name="Tang S.-L."/>
            <person name="Wang P.-H."/>
            <person name="Ismail W."/>
            <person name="Wang C.-H."/>
            <person name="Yang C.-Y."/>
            <person name="Chiang Y.-R."/>
        </authorList>
    </citation>
    <scope>NUCLEOTIDE SEQUENCE [LARGE SCALE GENOMIC DNA]</scope>
    <source>
        <strain evidence="5 6">DSM 18526</strain>
    </source>
</reference>
<dbReference type="Proteomes" id="UP000070250">
    <property type="component" value="Chromosome"/>
</dbReference>
<dbReference type="GO" id="GO:0015562">
    <property type="term" value="F:efflux transmembrane transporter activity"/>
    <property type="evidence" value="ECO:0007669"/>
    <property type="project" value="TreeGrafter"/>
</dbReference>
<organism evidence="5 6">
    <name type="scientific">Steroidobacter denitrificans</name>
    <dbReference type="NCBI Taxonomy" id="465721"/>
    <lineage>
        <taxon>Bacteria</taxon>
        <taxon>Pseudomonadati</taxon>
        <taxon>Pseudomonadota</taxon>
        <taxon>Gammaproteobacteria</taxon>
        <taxon>Steroidobacterales</taxon>
        <taxon>Steroidobacteraceae</taxon>
        <taxon>Steroidobacter</taxon>
    </lineage>
</organism>
<proteinExistence type="inferred from homology"/>
<sequence length="376" mass="40092">MLYLTRIAAWASIAMAGLLLSGCTDSKHSSPSPPPLTLESIILTPVRMPLERRLDGLVEAVNQSTVAAQTAGRVDAVLFDVDDFVPAGAVIVRLRAVERSAGLQQAEAALREAGAHEVEAQSRYRRIAGLYEEKVVARAIYDEATAARDAAVARAAAARAALAGAREGIAYTEIRAPYAGIVTRRHVEPGETVGPGTPLLSGMSLQQLRVTVDIPQSIVEPVRRIGKAAIYIGERRMEAGKLTLFPEASVPSNTFRARIDLPENSTDLRPGMFVKVALVVGEAERLLVPARALVERGEVTAVYVIAADQRASLRQIRLGHRFEDHLEVLAGLAAGERIALEPFAARHGHGSVRPNSSQPPPAGSDLAGPDSPDSAR</sequence>
<dbReference type="InterPro" id="IPR006143">
    <property type="entry name" value="RND_pump_MFP"/>
</dbReference>
<dbReference type="Pfam" id="PF25954">
    <property type="entry name" value="Beta-barrel_RND_2"/>
    <property type="match status" value="1"/>
</dbReference>
<evidence type="ECO:0000259" key="4">
    <source>
        <dbReference type="Pfam" id="PF25954"/>
    </source>
</evidence>
<dbReference type="InterPro" id="IPR058792">
    <property type="entry name" value="Beta-barrel_RND_2"/>
</dbReference>
<dbReference type="EMBL" id="CP011971">
    <property type="protein sequence ID" value="AMN46045.1"/>
    <property type="molecule type" value="Genomic_DNA"/>
</dbReference>
<accession>A0A127F8W1</accession>
<evidence type="ECO:0000313" key="6">
    <source>
        <dbReference type="Proteomes" id="UP000070250"/>
    </source>
</evidence>
<dbReference type="STRING" id="465721.ACG33_02750"/>
<protein>
    <recommendedName>
        <fullName evidence="4">CusB-like beta-barrel domain-containing protein</fullName>
    </recommendedName>
</protein>
<name>A0A127F8W1_STEDE</name>
<keyword evidence="6" id="KW-1185">Reference proteome</keyword>
<dbReference type="Gene3D" id="1.10.287.470">
    <property type="entry name" value="Helix hairpin bin"/>
    <property type="match status" value="1"/>
</dbReference>
<dbReference type="SUPFAM" id="SSF111369">
    <property type="entry name" value="HlyD-like secretion proteins"/>
    <property type="match status" value="1"/>
</dbReference>
<dbReference type="Gene3D" id="2.40.420.20">
    <property type="match status" value="1"/>
</dbReference>
<dbReference type="KEGG" id="sdf:ACG33_02750"/>
<feature type="region of interest" description="Disordered" evidence="2">
    <location>
        <begin position="347"/>
        <end position="376"/>
    </location>
</feature>
<dbReference type="Gene3D" id="2.40.50.100">
    <property type="match status" value="1"/>
</dbReference>
<gene>
    <name evidence="5" type="ORF">ACG33_02750</name>
</gene>
<evidence type="ECO:0000313" key="5">
    <source>
        <dbReference type="EMBL" id="AMN46045.1"/>
    </source>
</evidence>
<feature type="signal peptide" evidence="3">
    <location>
        <begin position="1"/>
        <end position="16"/>
    </location>
</feature>
<dbReference type="Gene3D" id="2.40.30.170">
    <property type="match status" value="1"/>
</dbReference>
<dbReference type="PROSITE" id="PS51257">
    <property type="entry name" value="PROKAR_LIPOPROTEIN"/>
    <property type="match status" value="1"/>
</dbReference>
<dbReference type="AlphaFoldDB" id="A0A127F8W1"/>
<dbReference type="PANTHER" id="PTHR30469">
    <property type="entry name" value="MULTIDRUG RESISTANCE PROTEIN MDTA"/>
    <property type="match status" value="1"/>
</dbReference>
<dbReference type="RefSeq" id="WP_157071643.1">
    <property type="nucleotide sequence ID" value="NZ_CP011971.1"/>
</dbReference>
<evidence type="ECO:0000256" key="2">
    <source>
        <dbReference type="SAM" id="MobiDB-lite"/>
    </source>
</evidence>